<dbReference type="EMBL" id="CAAALY010013046">
    <property type="protein sequence ID" value="VEL11849.1"/>
    <property type="molecule type" value="Genomic_DNA"/>
</dbReference>
<name>A0A3S5ABA2_9PLAT</name>
<evidence type="ECO:0000313" key="2">
    <source>
        <dbReference type="Proteomes" id="UP000784294"/>
    </source>
</evidence>
<dbReference type="AlphaFoldDB" id="A0A3S5ABA2"/>
<protein>
    <submittedName>
        <fullName evidence="1">Uncharacterized protein</fullName>
    </submittedName>
</protein>
<accession>A0A3S5ABA2</accession>
<evidence type="ECO:0000313" key="1">
    <source>
        <dbReference type="EMBL" id="VEL11849.1"/>
    </source>
</evidence>
<proteinExistence type="predicted"/>
<comment type="caution">
    <text evidence="1">The sequence shown here is derived from an EMBL/GenBank/DDBJ whole genome shotgun (WGS) entry which is preliminary data.</text>
</comment>
<gene>
    <name evidence="1" type="ORF">PXEA_LOCUS5289</name>
</gene>
<dbReference type="Proteomes" id="UP000784294">
    <property type="component" value="Unassembled WGS sequence"/>
</dbReference>
<sequence>MTFYYGAPLFSVDICSADHFADQATPLASSTPSVVVVDEYSSIGPQRTTGSCYHFSESHYTKEVQSHLQVSPQKHYNQLQSVSDISQVCPPPPQPTDLQTGVYFSDGHPHEVGNISIYTGHPGRSVFFRQATSDKCHLNIIDFNSPVSCISEGELNLRRLFC</sequence>
<organism evidence="1 2">
    <name type="scientific">Protopolystoma xenopodis</name>
    <dbReference type="NCBI Taxonomy" id="117903"/>
    <lineage>
        <taxon>Eukaryota</taxon>
        <taxon>Metazoa</taxon>
        <taxon>Spiralia</taxon>
        <taxon>Lophotrochozoa</taxon>
        <taxon>Platyhelminthes</taxon>
        <taxon>Monogenea</taxon>
        <taxon>Polyopisthocotylea</taxon>
        <taxon>Polystomatidea</taxon>
        <taxon>Polystomatidae</taxon>
        <taxon>Protopolystoma</taxon>
    </lineage>
</organism>
<reference evidence="1" key="1">
    <citation type="submission" date="2018-11" db="EMBL/GenBank/DDBJ databases">
        <authorList>
            <consortium name="Pathogen Informatics"/>
        </authorList>
    </citation>
    <scope>NUCLEOTIDE SEQUENCE</scope>
</reference>
<keyword evidence="2" id="KW-1185">Reference proteome</keyword>